<feature type="compositionally biased region" description="Pro residues" evidence="2">
    <location>
        <begin position="338"/>
        <end position="347"/>
    </location>
</feature>
<feature type="compositionally biased region" description="Low complexity" evidence="2">
    <location>
        <begin position="306"/>
        <end position="317"/>
    </location>
</feature>
<keyword evidence="1" id="KW-0175">Coiled coil</keyword>
<dbReference type="AlphaFoldDB" id="A0A848ASE0"/>
<protein>
    <recommendedName>
        <fullName evidence="5">Minor capsid protein 2</fullName>
    </recommendedName>
</protein>
<dbReference type="GO" id="GO:0005198">
    <property type="term" value="F:structural molecule activity"/>
    <property type="evidence" value="ECO:0007669"/>
    <property type="project" value="InterPro"/>
</dbReference>
<evidence type="ECO:0000313" key="4">
    <source>
        <dbReference type="Proteomes" id="UP000576225"/>
    </source>
</evidence>
<dbReference type="Proteomes" id="UP000576225">
    <property type="component" value="Unassembled WGS sequence"/>
</dbReference>
<dbReference type="GO" id="GO:0008237">
    <property type="term" value="F:metallopeptidase activity"/>
    <property type="evidence" value="ECO:0007669"/>
    <property type="project" value="InterPro"/>
</dbReference>
<feature type="compositionally biased region" description="Low complexity" evidence="2">
    <location>
        <begin position="325"/>
        <end position="337"/>
    </location>
</feature>
<dbReference type="InterPro" id="IPR009319">
    <property type="entry name" value="Phage_A118_VSP1"/>
</dbReference>
<dbReference type="InterPro" id="IPR024079">
    <property type="entry name" value="MetalloPept_cat_dom_sf"/>
</dbReference>
<feature type="compositionally biased region" description="Basic and acidic residues" evidence="2">
    <location>
        <begin position="362"/>
        <end position="371"/>
    </location>
</feature>
<feature type="region of interest" description="Disordered" evidence="2">
    <location>
        <begin position="276"/>
        <end position="379"/>
    </location>
</feature>
<evidence type="ECO:0000313" key="3">
    <source>
        <dbReference type="EMBL" id="NMD86285.1"/>
    </source>
</evidence>
<dbReference type="RefSeq" id="WP_168962080.1">
    <property type="nucleotide sequence ID" value="NZ_JABAEW010000009.1"/>
</dbReference>
<gene>
    <name evidence="3" type="ORF">HF882_06770</name>
</gene>
<evidence type="ECO:0008006" key="5">
    <source>
        <dbReference type="Google" id="ProtNLM"/>
    </source>
</evidence>
<feature type="compositionally biased region" description="Basic and acidic residues" evidence="2">
    <location>
        <begin position="291"/>
        <end position="302"/>
    </location>
</feature>
<dbReference type="Pfam" id="PF06152">
    <property type="entry name" value="Phage_min_cap2"/>
    <property type="match status" value="1"/>
</dbReference>
<comment type="caution">
    <text evidence="3">The sequence shown here is derived from an EMBL/GenBank/DDBJ whole genome shotgun (WGS) entry which is preliminary data.</text>
</comment>
<organism evidence="3 4">
    <name type="scientific">Victivallis vadensis</name>
    <dbReference type="NCBI Taxonomy" id="172901"/>
    <lineage>
        <taxon>Bacteria</taxon>
        <taxon>Pseudomonadati</taxon>
        <taxon>Lentisphaerota</taxon>
        <taxon>Lentisphaeria</taxon>
        <taxon>Victivallales</taxon>
        <taxon>Victivallaceae</taxon>
        <taxon>Victivallis</taxon>
    </lineage>
</organism>
<accession>A0A848ASE0</accession>
<name>A0A848ASE0_9BACT</name>
<evidence type="ECO:0000256" key="2">
    <source>
        <dbReference type="SAM" id="MobiDB-lite"/>
    </source>
</evidence>
<dbReference type="Gene3D" id="3.40.390.10">
    <property type="entry name" value="Collagenase (Catalytic Domain)"/>
    <property type="match status" value="1"/>
</dbReference>
<proteinExistence type="predicted"/>
<sequence length="614" mass="68145">MNPIAKTLDQHKQANRSIQATVGKMADIYRDARERLNAKLQKHVLSGRDPLEGKQLVKLIEDLSNAYAKLEEAFRKEFDRAIPYVAEGYYFDALKDLGKTVLGKPDTAKIDLMKRDAFAHVAGMTQNMLKTDVAFIRQASAEVFRVASATGITREEATQALLAKILGRPEGFRFVDAGGRTWSNQAYCEMLSRTVLLNAGRQTYFDTCAENGEDVVRVTVSGNPCPACAVWENRLLSISGATKGLPTVEQATAAGLCHPNCTHSFVAVGEFARSEDFTEDGRPKTGVNSPGKEEKNDPEAWKKYRQSSAKPAASQPAKPKPAKPAKPAAKPAPAAKPSKPPEPPPVEQPELPLELPEPSPAVRKETPEEHRARRQAQWEAAYDKRRDAWHQSIIDAGGSKEVAGELADAYTPEMAKLGKPPKIVFEKGGAFLRPKNGKMKSYEIHLDPDASSWDGHPLTARHEFGHWLDHHTRLRDQGRIDDFNAAAAADWKALKKKANGNLKIYKENLYVTPYDPPEGTYWQEASQTMFGKPMKQLNLAERKILRQHQDALGSITNGNYGGGHTKGYYKGDGKNNIEAFAQAYAAYCRNDEQFRLEFPNMTAYIENLMKGLEK</sequence>
<dbReference type="EMBL" id="JABAEW010000009">
    <property type="protein sequence ID" value="NMD86285.1"/>
    <property type="molecule type" value="Genomic_DNA"/>
</dbReference>
<feature type="coiled-coil region" evidence="1">
    <location>
        <begin position="53"/>
        <end position="80"/>
    </location>
</feature>
<reference evidence="3 4" key="1">
    <citation type="submission" date="2020-04" db="EMBL/GenBank/DDBJ databases">
        <authorList>
            <person name="Hitch T.C.A."/>
            <person name="Wylensek D."/>
            <person name="Clavel T."/>
        </authorList>
    </citation>
    <scope>NUCLEOTIDE SEQUENCE [LARGE SCALE GENOMIC DNA]</scope>
    <source>
        <strain evidence="3 4">COR2-253-APC-1A</strain>
    </source>
</reference>
<evidence type="ECO:0000256" key="1">
    <source>
        <dbReference type="SAM" id="Coils"/>
    </source>
</evidence>